<dbReference type="Gene3D" id="3.10.450.50">
    <property type="match status" value="1"/>
</dbReference>
<accession>A0AAU9LJ92</accession>
<dbReference type="GO" id="GO:0005829">
    <property type="term" value="C:cytosol"/>
    <property type="evidence" value="ECO:0007669"/>
    <property type="project" value="TreeGrafter"/>
</dbReference>
<organism evidence="3 4">
    <name type="scientific">Lactuca virosa</name>
    <dbReference type="NCBI Taxonomy" id="75947"/>
    <lineage>
        <taxon>Eukaryota</taxon>
        <taxon>Viridiplantae</taxon>
        <taxon>Streptophyta</taxon>
        <taxon>Embryophyta</taxon>
        <taxon>Tracheophyta</taxon>
        <taxon>Spermatophyta</taxon>
        <taxon>Magnoliopsida</taxon>
        <taxon>eudicotyledons</taxon>
        <taxon>Gunneridae</taxon>
        <taxon>Pentapetalae</taxon>
        <taxon>asterids</taxon>
        <taxon>campanulids</taxon>
        <taxon>Asterales</taxon>
        <taxon>Asteraceae</taxon>
        <taxon>Cichorioideae</taxon>
        <taxon>Cichorieae</taxon>
        <taxon>Lactucinae</taxon>
        <taxon>Lactuca</taxon>
    </lineage>
</organism>
<evidence type="ECO:0000313" key="4">
    <source>
        <dbReference type="Proteomes" id="UP001157418"/>
    </source>
</evidence>
<sequence>MPLLSSITIYSTTLQTWFIKFYQEPSFISRPDEDGVMITVTTMKGINEKICSLDYTAYKAEIKTADTQESYNKDGVIVLVTGCLIKKVDNQRKKFIQSFFLAPQDKGYFVFNDVFRYVDEIKSLDDNNDNNNHLVVVEGIDDNQTLPLIQDLVHLTTICKSKIGLNLTKSTKTKCKLTNNLE</sequence>
<evidence type="ECO:0000313" key="3">
    <source>
        <dbReference type="EMBL" id="CAH1413219.1"/>
    </source>
</evidence>
<keyword evidence="4" id="KW-1185">Reference proteome</keyword>
<dbReference type="PROSITE" id="PS50177">
    <property type="entry name" value="NTF2_DOMAIN"/>
    <property type="match status" value="1"/>
</dbReference>
<dbReference type="AlphaFoldDB" id="A0AAU9LJ92"/>
<dbReference type="Proteomes" id="UP001157418">
    <property type="component" value="Unassembled WGS sequence"/>
</dbReference>
<dbReference type="GO" id="GO:0003729">
    <property type="term" value="F:mRNA binding"/>
    <property type="evidence" value="ECO:0007669"/>
    <property type="project" value="TreeGrafter"/>
</dbReference>
<evidence type="ECO:0000256" key="1">
    <source>
        <dbReference type="ARBA" id="ARBA00022884"/>
    </source>
</evidence>
<dbReference type="InterPro" id="IPR018222">
    <property type="entry name" value="Nuclear_transport_factor_2_euk"/>
</dbReference>
<name>A0AAU9LJ92_9ASTR</name>
<dbReference type="InterPro" id="IPR039539">
    <property type="entry name" value="Ras_GTPase_bind_prot"/>
</dbReference>
<dbReference type="InterPro" id="IPR032710">
    <property type="entry name" value="NTF2-like_dom_sf"/>
</dbReference>
<dbReference type="EMBL" id="CAKMRJ010000001">
    <property type="protein sequence ID" value="CAH1413219.1"/>
    <property type="molecule type" value="Genomic_DNA"/>
</dbReference>
<protein>
    <recommendedName>
        <fullName evidence="2">NTF2 domain-containing protein</fullName>
    </recommendedName>
</protein>
<dbReference type="Pfam" id="PF02136">
    <property type="entry name" value="NTF2"/>
    <property type="match status" value="1"/>
</dbReference>
<dbReference type="SUPFAM" id="SSF54427">
    <property type="entry name" value="NTF2-like"/>
    <property type="match status" value="1"/>
</dbReference>
<gene>
    <name evidence="3" type="ORF">LVIROSA_LOCUS1189</name>
</gene>
<keyword evidence="1" id="KW-0694">RNA-binding</keyword>
<dbReference type="CDD" id="cd00780">
    <property type="entry name" value="NTF2"/>
    <property type="match status" value="1"/>
</dbReference>
<dbReference type="PANTHER" id="PTHR10693">
    <property type="entry name" value="RAS GTPASE-ACTIVATING PROTEIN-BINDING PROTEIN"/>
    <property type="match status" value="1"/>
</dbReference>
<dbReference type="InterPro" id="IPR002075">
    <property type="entry name" value="NTF2_dom"/>
</dbReference>
<dbReference type="PANTHER" id="PTHR10693:SF52">
    <property type="entry name" value="RAS GTPASE-ACTIVATING BINDING-LIKE PROTEIN"/>
    <property type="match status" value="1"/>
</dbReference>
<dbReference type="GO" id="GO:1990904">
    <property type="term" value="C:ribonucleoprotein complex"/>
    <property type="evidence" value="ECO:0007669"/>
    <property type="project" value="TreeGrafter"/>
</dbReference>
<reference evidence="3 4" key="1">
    <citation type="submission" date="2022-01" db="EMBL/GenBank/DDBJ databases">
        <authorList>
            <person name="Xiong W."/>
            <person name="Schranz E."/>
        </authorList>
    </citation>
    <scope>NUCLEOTIDE SEQUENCE [LARGE SCALE GENOMIC DNA]</scope>
</reference>
<proteinExistence type="predicted"/>
<comment type="caution">
    <text evidence="3">The sequence shown here is derived from an EMBL/GenBank/DDBJ whole genome shotgun (WGS) entry which is preliminary data.</text>
</comment>
<feature type="domain" description="NTF2" evidence="2">
    <location>
        <begin position="20"/>
        <end position="117"/>
    </location>
</feature>
<evidence type="ECO:0000259" key="2">
    <source>
        <dbReference type="PROSITE" id="PS50177"/>
    </source>
</evidence>